<dbReference type="PANTHER" id="PTHR47186:SF41">
    <property type="entry name" value="OS12G0131701 PROTEIN"/>
    <property type="match status" value="1"/>
</dbReference>
<proteinExistence type="predicted"/>
<dbReference type="InterPro" id="IPR001611">
    <property type="entry name" value="Leu-rich_rpt"/>
</dbReference>
<organism evidence="4 5">
    <name type="scientific">Dioscorea cayennensis subsp. rotundata</name>
    <name type="common">White Guinea yam</name>
    <name type="synonym">Dioscorea rotundata</name>
    <dbReference type="NCBI Taxonomy" id="55577"/>
    <lineage>
        <taxon>Eukaryota</taxon>
        <taxon>Viridiplantae</taxon>
        <taxon>Streptophyta</taxon>
        <taxon>Embryophyta</taxon>
        <taxon>Tracheophyta</taxon>
        <taxon>Spermatophyta</taxon>
        <taxon>Magnoliopsida</taxon>
        <taxon>Liliopsida</taxon>
        <taxon>Dioscoreales</taxon>
        <taxon>Dioscoreaceae</taxon>
        <taxon>Dioscorea</taxon>
    </lineage>
</organism>
<dbReference type="Pfam" id="PF23559">
    <property type="entry name" value="WHD_DRP"/>
    <property type="match status" value="1"/>
</dbReference>
<dbReference type="InterPro" id="IPR032675">
    <property type="entry name" value="LRR_dom_sf"/>
</dbReference>
<reference evidence="5" key="1">
    <citation type="submission" date="2025-08" db="UniProtKB">
        <authorList>
            <consortium name="RefSeq"/>
        </authorList>
    </citation>
    <scope>IDENTIFICATION</scope>
</reference>
<sequence length="558" mass="64095">MAHGFIPSQTVNDIEVEGHEIFDELIGRSLLQNVTDGIDSVTHYYTSNDGRPSRGCRLCKMHDLIHDLALFVTGDECSTLPQRNEFMKILKRTRHFLLNHDVGYDMGDCVPSVRTALSVGMEFIGLSKLKLLRVLQLGREANVDELPTSIEYLHHLRYLNLSGTDIRELPESICMLVNLQTLNLSLCIHLTKLPMSIVYMKSLRHLHLSNCHTLEIMPSGLSQLPCLKTLTKYIVSEDAGNKIGELQRWDLEGELVLYDLHKVQNADEAKEANMREHQWKMQKMQKPHAALKELSLQYYPGTQFSMWIRDRQQLQHLVKIRLAWCGRCRQLPALEQLPYLEDLTICEMHGIKHIINNTIAIGNASSSFPALRRLWLSQMANLEGWCLEEDRETAPPLFPCLTELVIYECPKLTTMPQIPTLKELHISESYCGTQIALMAKQKGFFKHLKSLDRLWLRRCEELALLLEDKEETIPLSSSLHLLGINDCSQFSLSAALQNLTSLECLNMSHFEDLLSWPDEMLRDSESLKYLNLNFLQEFDKCIITRRLWSTVSNGSYGF</sequence>
<dbReference type="Pfam" id="PF23598">
    <property type="entry name" value="LRR_14"/>
    <property type="match status" value="1"/>
</dbReference>
<feature type="domain" description="Disease resistance R13L4/SHOC-2-like LRR" evidence="3">
    <location>
        <begin position="124"/>
        <end position="457"/>
    </location>
</feature>
<dbReference type="PROSITE" id="PS51450">
    <property type="entry name" value="LRR"/>
    <property type="match status" value="1"/>
</dbReference>
<evidence type="ECO:0000313" key="5">
    <source>
        <dbReference type="RefSeq" id="XP_039120957.1"/>
    </source>
</evidence>
<dbReference type="Gene3D" id="3.80.10.10">
    <property type="entry name" value="Ribonuclease Inhibitor"/>
    <property type="match status" value="2"/>
</dbReference>
<dbReference type="AlphaFoldDB" id="A0AB40B1K2"/>
<protein>
    <submittedName>
        <fullName evidence="5">Disease resistance protein RGA1</fullName>
    </submittedName>
</protein>
<dbReference type="Proteomes" id="UP001515500">
    <property type="component" value="Unplaced"/>
</dbReference>
<gene>
    <name evidence="5" type="primary">LOC120257567</name>
</gene>
<evidence type="ECO:0000259" key="2">
    <source>
        <dbReference type="Pfam" id="PF23559"/>
    </source>
</evidence>
<dbReference type="GeneID" id="120257567"/>
<keyword evidence="4" id="KW-1185">Reference proteome</keyword>
<evidence type="ECO:0000259" key="3">
    <source>
        <dbReference type="Pfam" id="PF23598"/>
    </source>
</evidence>
<dbReference type="InterPro" id="IPR058922">
    <property type="entry name" value="WHD_DRP"/>
</dbReference>
<feature type="domain" description="Disease resistance protein winged helix" evidence="2">
    <location>
        <begin position="1"/>
        <end position="69"/>
    </location>
</feature>
<evidence type="ECO:0000256" key="1">
    <source>
        <dbReference type="ARBA" id="ARBA00022737"/>
    </source>
</evidence>
<keyword evidence="1" id="KW-0677">Repeat</keyword>
<dbReference type="RefSeq" id="XP_039120957.1">
    <property type="nucleotide sequence ID" value="XM_039265023.1"/>
</dbReference>
<accession>A0AB40B1K2</accession>
<dbReference type="SUPFAM" id="SSF52058">
    <property type="entry name" value="L domain-like"/>
    <property type="match status" value="1"/>
</dbReference>
<dbReference type="InterPro" id="IPR055414">
    <property type="entry name" value="LRR_R13L4/SHOC2-like"/>
</dbReference>
<name>A0AB40B1K2_DIOCR</name>
<evidence type="ECO:0000313" key="4">
    <source>
        <dbReference type="Proteomes" id="UP001515500"/>
    </source>
</evidence>
<dbReference type="SUPFAM" id="SSF52047">
    <property type="entry name" value="RNI-like"/>
    <property type="match status" value="1"/>
</dbReference>
<dbReference type="PANTHER" id="PTHR47186">
    <property type="entry name" value="LEUCINE-RICH REPEAT-CONTAINING PROTEIN 57"/>
    <property type="match status" value="1"/>
</dbReference>